<evidence type="ECO:0000256" key="2">
    <source>
        <dbReference type="ARBA" id="ARBA00022475"/>
    </source>
</evidence>
<evidence type="ECO:0000256" key="8">
    <source>
        <dbReference type="SAM" id="Phobius"/>
    </source>
</evidence>
<feature type="transmembrane region" description="Helical" evidence="8">
    <location>
        <begin position="202"/>
        <end position="220"/>
    </location>
</feature>
<dbReference type="GO" id="GO:0016763">
    <property type="term" value="F:pentosyltransferase activity"/>
    <property type="evidence" value="ECO:0007669"/>
    <property type="project" value="TreeGrafter"/>
</dbReference>
<keyword evidence="6 8" id="KW-1133">Transmembrane helix</keyword>
<name>W4L6C9_ENTF1</name>
<dbReference type="InterPro" id="IPR003342">
    <property type="entry name" value="ArnT-like_N"/>
</dbReference>
<keyword evidence="3" id="KW-0328">Glycosyltransferase</keyword>
<evidence type="ECO:0000256" key="7">
    <source>
        <dbReference type="ARBA" id="ARBA00023136"/>
    </source>
</evidence>
<keyword evidence="4" id="KW-0808">Transferase</keyword>
<dbReference type="AlphaFoldDB" id="W4L6C9"/>
<dbReference type="HOGENOM" id="CLU_645092_0_0_7"/>
<feature type="transmembrane region" description="Helical" evidence="8">
    <location>
        <begin position="319"/>
        <end position="339"/>
    </location>
</feature>
<feature type="transmembrane region" description="Helical" evidence="8">
    <location>
        <begin position="379"/>
        <end position="397"/>
    </location>
</feature>
<feature type="transmembrane region" description="Helical" evidence="8">
    <location>
        <begin position="157"/>
        <end position="190"/>
    </location>
</feature>
<feature type="transmembrane region" description="Helical" evidence="8">
    <location>
        <begin position="100"/>
        <end position="120"/>
    </location>
</feature>
<evidence type="ECO:0000256" key="5">
    <source>
        <dbReference type="ARBA" id="ARBA00022692"/>
    </source>
</evidence>
<feature type="transmembrane region" description="Helical" evidence="8">
    <location>
        <begin position="127"/>
        <end position="145"/>
    </location>
</feature>
<dbReference type="GO" id="GO:0006493">
    <property type="term" value="P:protein O-linked glycosylation"/>
    <property type="evidence" value="ECO:0007669"/>
    <property type="project" value="InterPro"/>
</dbReference>
<reference evidence="10 11" key="1">
    <citation type="journal article" date="2014" name="Nature">
        <title>An environmental bacterial taxon with a large and distinct metabolic repertoire.</title>
        <authorList>
            <person name="Wilson M.C."/>
            <person name="Mori T."/>
            <person name="Ruckert C."/>
            <person name="Uria A.R."/>
            <person name="Helf M.J."/>
            <person name="Takada K."/>
            <person name="Gernert C."/>
            <person name="Steffens U.A."/>
            <person name="Heycke N."/>
            <person name="Schmitt S."/>
            <person name="Rinke C."/>
            <person name="Helfrich E.J."/>
            <person name="Brachmann A.O."/>
            <person name="Gurgui C."/>
            <person name="Wakimoto T."/>
            <person name="Kracht M."/>
            <person name="Crusemann M."/>
            <person name="Hentschel U."/>
            <person name="Abe I."/>
            <person name="Matsunaga S."/>
            <person name="Kalinowski J."/>
            <person name="Takeyama H."/>
            <person name="Piel J."/>
        </authorList>
    </citation>
    <scope>NUCLEOTIDE SEQUENCE [LARGE SCALE GENOMIC DNA]</scope>
    <source>
        <strain evidence="11">TSY1</strain>
    </source>
</reference>
<keyword evidence="5 8" id="KW-0812">Transmembrane</keyword>
<organism evidence="10 11">
    <name type="scientific">Entotheonella factor</name>
    <dbReference type="NCBI Taxonomy" id="1429438"/>
    <lineage>
        <taxon>Bacteria</taxon>
        <taxon>Pseudomonadati</taxon>
        <taxon>Nitrospinota/Tectimicrobiota group</taxon>
        <taxon>Candidatus Tectimicrobiota</taxon>
        <taxon>Candidatus Entotheonellia</taxon>
        <taxon>Candidatus Entotheonellales</taxon>
        <taxon>Candidatus Entotheonellaceae</taxon>
        <taxon>Candidatus Entotheonella</taxon>
    </lineage>
</organism>
<evidence type="ECO:0000313" key="10">
    <source>
        <dbReference type="EMBL" id="ETW93607.1"/>
    </source>
</evidence>
<gene>
    <name evidence="10" type="ORF">ETSY1_38480</name>
</gene>
<evidence type="ECO:0000256" key="1">
    <source>
        <dbReference type="ARBA" id="ARBA00004651"/>
    </source>
</evidence>
<dbReference type="PANTHER" id="PTHR33908">
    <property type="entry name" value="MANNOSYLTRANSFERASE YKCB-RELATED"/>
    <property type="match status" value="1"/>
</dbReference>
<keyword evidence="11" id="KW-1185">Reference proteome</keyword>
<feature type="domain" description="ArnT-like N-terminal" evidence="9">
    <location>
        <begin position="80"/>
        <end position="221"/>
    </location>
</feature>
<dbReference type="GO" id="GO:0005886">
    <property type="term" value="C:plasma membrane"/>
    <property type="evidence" value="ECO:0007669"/>
    <property type="project" value="UniProtKB-SubCell"/>
</dbReference>
<feature type="transmembrane region" description="Helical" evidence="8">
    <location>
        <begin position="76"/>
        <end position="94"/>
    </location>
</feature>
<proteinExistence type="predicted"/>
<accession>W4L6C9</accession>
<evidence type="ECO:0000256" key="3">
    <source>
        <dbReference type="ARBA" id="ARBA00022676"/>
    </source>
</evidence>
<evidence type="ECO:0000256" key="4">
    <source>
        <dbReference type="ARBA" id="ARBA00022679"/>
    </source>
</evidence>
<sequence length="425" mass="49358">MKMKSYHWVMFVCLLWLLFLALAPVVSRDALIHHMALPKLWLERGLFSIDEYRTYAFYPSNLQALYQAALFYNLEFLPKIIHSLFLFATGYIVYRYLKDIGINTYLSSLAFLFALTIPICQRLASQAYVDLGLLFFTTLSLIYLLHWKNSYFIVKKYFYLSAIAAGFALGTKYNGMLIIAILCLLCFFIYGQYTKKYTKSAIYSVKFVGIAIVMASPWLIRNYLVSGGNPVFPLLTSFFPDTLEEAAPLYPVLNHTMLYRMIEGESLAEILLLPFRIFFDGEDNNFLRFDGKLNPMMLVLVPFAFWYRKVSKSGSAGHLVSDQLVLFIFAVLTIFISLSSHDIRIRYLIPIISPIVILNIFSISYLLSQKKRMLNYTTYILIGIYISYNIVYGYHLLYRLDHVNYILGAESKIDYIRRKVELYPM</sequence>
<feature type="transmembrane region" description="Helical" evidence="8">
    <location>
        <begin position="345"/>
        <end position="367"/>
    </location>
</feature>
<dbReference type="InterPro" id="IPR050297">
    <property type="entry name" value="LipidA_mod_glycosyltrf_83"/>
</dbReference>
<dbReference type="PANTHER" id="PTHR33908:SF11">
    <property type="entry name" value="MEMBRANE PROTEIN"/>
    <property type="match status" value="1"/>
</dbReference>
<protein>
    <recommendedName>
        <fullName evidence="9">ArnT-like N-terminal domain-containing protein</fullName>
    </recommendedName>
</protein>
<dbReference type="Proteomes" id="UP000019141">
    <property type="component" value="Unassembled WGS sequence"/>
</dbReference>
<evidence type="ECO:0000259" key="9">
    <source>
        <dbReference type="Pfam" id="PF02366"/>
    </source>
</evidence>
<comment type="subcellular location">
    <subcellularLocation>
        <location evidence="1">Cell membrane</location>
        <topology evidence="1">Multi-pass membrane protein</topology>
    </subcellularLocation>
</comment>
<evidence type="ECO:0000256" key="6">
    <source>
        <dbReference type="ARBA" id="ARBA00022989"/>
    </source>
</evidence>
<dbReference type="EMBL" id="AZHW01001204">
    <property type="protein sequence ID" value="ETW93607.1"/>
    <property type="molecule type" value="Genomic_DNA"/>
</dbReference>
<dbReference type="GO" id="GO:0000030">
    <property type="term" value="F:mannosyltransferase activity"/>
    <property type="evidence" value="ECO:0007669"/>
    <property type="project" value="InterPro"/>
</dbReference>
<keyword evidence="2" id="KW-1003">Cell membrane</keyword>
<keyword evidence="7 8" id="KW-0472">Membrane</keyword>
<comment type="caution">
    <text evidence="10">The sequence shown here is derived from an EMBL/GenBank/DDBJ whole genome shotgun (WGS) entry which is preliminary data.</text>
</comment>
<dbReference type="GO" id="GO:0009103">
    <property type="term" value="P:lipopolysaccharide biosynthetic process"/>
    <property type="evidence" value="ECO:0007669"/>
    <property type="project" value="UniProtKB-ARBA"/>
</dbReference>
<dbReference type="Pfam" id="PF02366">
    <property type="entry name" value="PMT"/>
    <property type="match status" value="1"/>
</dbReference>
<evidence type="ECO:0000313" key="11">
    <source>
        <dbReference type="Proteomes" id="UP000019141"/>
    </source>
</evidence>